<dbReference type="GO" id="GO:0004553">
    <property type="term" value="F:hydrolase activity, hydrolyzing O-glycosyl compounds"/>
    <property type="evidence" value="ECO:0007669"/>
    <property type="project" value="InterPro"/>
</dbReference>
<evidence type="ECO:0000256" key="1">
    <source>
        <dbReference type="ARBA" id="ARBA00009809"/>
    </source>
</evidence>
<dbReference type="InterPro" id="IPR017853">
    <property type="entry name" value="GH"/>
</dbReference>
<evidence type="ECO:0000313" key="6">
    <source>
        <dbReference type="Proteomes" id="UP000567795"/>
    </source>
</evidence>
<dbReference type="Gene3D" id="3.20.20.80">
    <property type="entry name" value="Glycosidases"/>
    <property type="match status" value="1"/>
</dbReference>
<comment type="similarity">
    <text evidence="1 2">Belongs to the glycosyl hydrolase 35 family.</text>
</comment>
<dbReference type="InterPro" id="IPR001944">
    <property type="entry name" value="Glycoside_Hdrlase_35"/>
</dbReference>
<evidence type="ECO:0000259" key="4">
    <source>
        <dbReference type="Pfam" id="PF01301"/>
    </source>
</evidence>
<proteinExistence type="inferred from homology"/>
<dbReference type="PANTHER" id="PTHR23421">
    <property type="entry name" value="BETA-GALACTOSIDASE RELATED"/>
    <property type="match status" value="1"/>
</dbReference>
<dbReference type="Proteomes" id="UP000567795">
    <property type="component" value="Unassembled WGS sequence"/>
</dbReference>
<comment type="caution">
    <text evidence="5">The sequence shown here is derived from an EMBL/GenBank/DDBJ whole genome shotgun (WGS) entry which is preliminary data.</text>
</comment>
<dbReference type="InterPro" id="IPR031330">
    <property type="entry name" value="Gly_Hdrlase_35_cat"/>
</dbReference>
<evidence type="ECO:0000313" key="5">
    <source>
        <dbReference type="EMBL" id="NYI04226.1"/>
    </source>
</evidence>
<keyword evidence="6" id="KW-1185">Reference proteome</keyword>
<accession>A0A852ZP50</accession>
<dbReference type="AlphaFoldDB" id="A0A852ZP50"/>
<dbReference type="Pfam" id="PF01301">
    <property type="entry name" value="Glyco_hydro_35"/>
    <property type="match status" value="1"/>
</dbReference>
<protein>
    <recommendedName>
        <fullName evidence="4">Glycoside hydrolase 35 catalytic domain-containing protein</fullName>
    </recommendedName>
</protein>
<dbReference type="PRINTS" id="PR00742">
    <property type="entry name" value="GLHYDRLASE35"/>
</dbReference>
<organism evidence="5 6">
    <name type="scientific">Allostreptomyces psammosilenae</name>
    <dbReference type="NCBI Taxonomy" id="1892865"/>
    <lineage>
        <taxon>Bacteria</taxon>
        <taxon>Bacillati</taxon>
        <taxon>Actinomycetota</taxon>
        <taxon>Actinomycetes</taxon>
        <taxon>Kitasatosporales</taxon>
        <taxon>Streptomycetaceae</taxon>
        <taxon>Allostreptomyces</taxon>
    </lineage>
</organism>
<gene>
    <name evidence="5" type="ORF">FHU37_001169</name>
</gene>
<sequence length="836" mass="90491">MRPVPPARHTDSAPAVPPARPARVHRAALATRPAPPLTGHLRMSDAPGAPNPVAVTSGYLTRAGRPFVPVSGEFHYSRYPREHWERELLKIKAGGITAVASYLIWIHHEEVEGRPSFEGNLDVRHFAELCARHGLDFVARIGPWVHAETRNGGLPDWLLDGRCEPRTDDAAYLAHVRRWFTAIAEELRGLDTGSGGPLLAVQIENELYDAPGHLLTLKRLAQEVGLRAPLWTATGWGGAHLPPDELLPLFGGYPEAFWAEAEDGWDDTCRAHFHFSHERDDPGIGADLREEDPRRSNLALDRYPSATCELGGGMAAAYHRRPLVDGDDVAALALTKIGGGSNWQGYYMYHGGTNPPGRLTPLQESQDTGYPNDLPRLSYDFQAPLGEFGQYRDGYHRLRAQHLMLADFGERLAPMVSVLPEARPDDCRDRHTLRWALRTDGRSGFLFVNNHQMYEPLPDHQDVRFHLELPGGAQVTLPSQPVTIPSGAYFCWPVGLEVDGLRIAWATAQPVCRIPAGDGAARRTTLVLVATEGVPVELALEADTVADLTAPAPLPGHADGRAEPRTDADGRLLLTGLRPGTDCRVTVRTPGGAGVDLLVLDAASGAGLYRGRLWGADRVVLSEEGVTFEDGPAGLTLHSGAPRPSFAVLPAPAGTPEVAGARLEAAADGCLTRYTLRPDAPIAAAVPLALEELRPAGDVPPTTVGPGGRARTPGDEVFETAAAVYRLRVPEELLDGPDQVLLRVEWTGDVGRAYRDGRLVADTFWQGRPWELDARALGLGRDGGTELELRLLPLRADAPVHLSERVRPDFGGAPAVLAVHTVTALTTRAWTVRLAG</sequence>
<name>A0A852ZP50_9ACTN</name>
<dbReference type="GO" id="GO:0005975">
    <property type="term" value="P:carbohydrate metabolic process"/>
    <property type="evidence" value="ECO:0007669"/>
    <property type="project" value="InterPro"/>
</dbReference>
<evidence type="ECO:0000256" key="3">
    <source>
        <dbReference type="SAM" id="MobiDB-lite"/>
    </source>
</evidence>
<dbReference type="SUPFAM" id="SSF51445">
    <property type="entry name" value="(Trans)glycosidases"/>
    <property type="match status" value="1"/>
</dbReference>
<feature type="region of interest" description="Disordered" evidence="3">
    <location>
        <begin position="1"/>
        <end position="25"/>
    </location>
</feature>
<evidence type="ECO:0000256" key="2">
    <source>
        <dbReference type="RuleBase" id="RU003679"/>
    </source>
</evidence>
<reference evidence="5 6" key="1">
    <citation type="submission" date="2020-07" db="EMBL/GenBank/DDBJ databases">
        <title>Sequencing the genomes of 1000 actinobacteria strains.</title>
        <authorList>
            <person name="Klenk H.-P."/>
        </authorList>
    </citation>
    <scope>NUCLEOTIDE SEQUENCE [LARGE SCALE GENOMIC DNA]</scope>
    <source>
        <strain evidence="5 6">DSM 42178</strain>
    </source>
</reference>
<feature type="domain" description="Glycoside hydrolase 35 catalytic" evidence="4">
    <location>
        <begin position="60"/>
        <end position="207"/>
    </location>
</feature>
<dbReference type="EMBL" id="JACBZD010000001">
    <property type="protein sequence ID" value="NYI04226.1"/>
    <property type="molecule type" value="Genomic_DNA"/>
</dbReference>